<sequence length="186" mass="19543">MPDSELTSRALAAKVQLPDPLANITWGTPPRETTAAGLDTPGAAQHVPATAAPVPSTPENDPLGSSSLLPVMTPAQTADPTVTVQPLAAGAPKKGKGRAPKPRKVTISAWPPPDDSDHAKPKDVCARIWYLKNPDQTREDFDQWYKQMTHYKRLAYVASGGKAPTIARSTVTSNAAMAATPSSAAS</sequence>
<organism evidence="2 3">
    <name type="scientific">Pycnoporus cinnabarinus</name>
    <name type="common">Cinnabar-red polypore</name>
    <name type="synonym">Trametes cinnabarina</name>
    <dbReference type="NCBI Taxonomy" id="5643"/>
    <lineage>
        <taxon>Eukaryota</taxon>
        <taxon>Fungi</taxon>
        <taxon>Dikarya</taxon>
        <taxon>Basidiomycota</taxon>
        <taxon>Agaricomycotina</taxon>
        <taxon>Agaricomycetes</taxon>
        <taxon>Polyporales</taxon>
        <taxon>Polyporaceae</taxon>
        <taxon>Trametes</taxon>
    </lineage>
</organism>
<feature type="region of interest" description="Disordered" evidence="1">
    <location>
        <begin position="21"/>
        <end position="120"/>
    </location>
</feature>
<gene>
    <name evidence="2" type="ORF">BN946_scf184464.g2</name>
</gene>
<name>A0A060STG0_PYCCI</name>
<feature type="compositionally biased region" description="Low complexity" evidence="1">
    <location>
        <begin position="47"/>
        <end position="58"/>
    </location>
</feature>
<evidence type="ECO:0000313" key="3">
    <source>
        <dbReference type="Proteomes" id="UP000029665"/>
    </source>
</evidence>
<comment type="caution">
    <text evidence="2">The sequence shown here is derived from an EMBL/GenBank/DDBJ whole genome shotgun (WGS) entry which is preliminary data.</text>
</comment>
<protein>
    <submittedName>
        <fullName evidence="2">Uncharacterized protein</fullName>
    </submittedName>
</protein>
<dbReference type="OrthoDB" id="10645846at2759"/>
<keyword evidence="3" id="KW-1185">Reference proteome</keyword>
<feature type="compositionally biased region" description="Polar residues" evidence="1">
    <location>
        <begin position="63"/>
        <end position="84"/>
    </location>
</feature>
<reference evidence="2" key="1">
    <citation type="submission" date="2014-01" db="EMBL/GenBank/DDBJ databases">
        <title>The genome of the white-rot fungus Pycnoporus cinnabarinus: a basidiomycete model with a versatile arsenal for lignocellulosic biomass breakdown.</title>
        <authorList>
            <person name="Levasseur A."/>
            <person name="Lomascolo A."/>
            <person name="Ruiz-Duenas F.J."/>
            <person name="Uzan E."/>
            <person name="Piumi F."/>
            <person name="Kues U."/>
            <person name="Ram A.F.J."/>
            <person name="Murat C."/>
            <person name="Haon M."/>
            <person name="Benoit I."/>
            <person name="Arfi Y."/>
            <person name="Chevret D."/>
            <person name="Drula E."/>
            <person name="Kwon M.J."/>
            <person name="Gouret P."/>
            <person name="Lesage-Meessen L."/>
            <person name="Lombard V."/>
            <person name="Mariette J."/>
            <person name="Noirot C."/>
            <person name="Park J."/>
            <person name="Patyshakuliyeva A."/>
            <person name="Wieneger R.A.B."/>
            <person name="Wosten H.A.B."/>
            <person name="Martin F."/>
            <person name="Coutinho P.M."/>
            <person name="de Vries R."/>
            <person name="Martinez A.T."/>
            <person name="Klopp C."/>
            <person name="Pontarotti P."/>
            <person name="Henrissat B."/>
            <person name="Record E."/>
        </authorList>
    </citation>
    <scope>NUCLEOTIDE SEQUENCE [LARGE SCALE GENOMIC DNA]</scope>
    <source>
        <strain evidence="2">BRFM137</strain>
    </source>
</reference>
<proteinExistence type="predicted"/>
<feature type="compositionally biased region" description="Basic residues" evidence="1">
    <location>
        <begin position="93"/>
        <end position="104"/>
    </location>
</feature>
<accession>A0A060STG0</accession>
<dbReference type="EMBL" id="CCBP010000477">
    <property type="protein sequence ID" value="CDO77792.1"/>
    <property type="molecule type" value="Genomic_DNA"/>
</dbReference>
<evidence type="ECO:0000313" key="2">
    <source>
        <dbReference type="EMBL" id="CDO77792.1"/>
    </source>
</evidence>
<evidence type="ECO:0000256" key="1">
    <source>
        <dbReference type="SAM" id="MobiDB-lite"/>
    </source>
</evidence>
<dbReference type="AlphaFoldDB" id="A0A060STG0"/>
<dbReference type="HOGENOM" id="CLU_1455121_0_0_1"/>
<dbReference type="Proteomes" id="UP000029665">
    <property type="component" value="Unassembled WGS sequence"/>
</dbReference>